<keyword evidence="2" id="KW-0012">Acyltransferase</keyword>
<keyword evidence="1 4" id="KW-0808">Transferase</keyword>
<dbReference type="InterPro" id="IPR050832">
    <property type="entry name" value="Bact_Acetyltransf"/>
</dbReference>
<keyword evidence="5" id="KW-1185">Reference proteome</keyword>
<dbReference type="CDD" id="cd04301">
    <property type="entry name" value="NAT_SF"/>
    <property type="match status" value="1"/>
</dbReference>
<reference evidence="4 5" key="4">
    <citation type="journal article" date="2020" name="Sci. Rep.">
        <title>beta-carboline chemical signals induce reveromycin production through a LuxR family regulator in Streptomyces sp. SN-593.</title>
        <authorList>
            <person name="Panthee S."/>
            <person name="Kito N."/>
            <person name="Hayashi T."/>
            <person name="Shimizu T."/>
            <person name="Ishikawa J."/>
            <person name="Hamamoto H."/>
            <person name="Osada H."/>
            <person name="Takahashi S."/>
        </authorList>
    </citation>
    <scope>NUCLEOTIDE SEQUENCE [LARGE SCALE GENOMIC DNA]</scope>
    <source>
        <strain evidence="4 5">SN-593</strain>
    </source>
</reference>
<gene>
    <name evidence="4" type="ORF">RVR_8206</name>
</gene>
<protein>
    <submittedName>
        <fullName evidence="4">Putative acetyltransferase</fullName>
    </submittedName>
</protein>
<dbReference type="GO" id="GO:0016747">
    <property type="term" value="F:acyltransferase activity, transferring groups other than amino-acyl groups"/>
    <property type="evidence" value="ECO:0007669"/>
    <property type="project" value="InterPro"/>
</dbReference>
<dbReference type="Pfam" id="PF00583">
    <property type="entry name" value="Acetyltransf_1"/>
    <property type="match status" value="1"/>
</dbReference>
<evidence type="ECO:0000256" key="1">
    <source>
        <dbReference type="ARBA" id="ARBA00022679"/>
    </source>
</evidence>
<accession>A0A7U3VRS1</accession>
<sequence length="179" mass="19462">MRPMLRIRAMGEPDVADVSAIRVLGWRHAYAGLLPQGYLDAMDPAEDAARRREWLARSAGRVHNLVAEEAAPDGTASLVGWAAFGPYRGEDTGAAVGELYALYVRPDRIGTGTGRALTAEAIRRSAELGRTRLALWVLTGNARARRFYAAAGFRPDGATMTELYDGVPVEETRYTRALG</sequence>
<dbReference type="KEGG" id="arev:RVR_8206"/>
<evidence type="ECO:0000313" key="4">
    <source>
        <dbReference type="EMBL" id="BBB00985.1"/>
    </source>
</evidence>
<evidence type="ECO:0000256" key="2">
    <source>
        <dbReference type="ARBA" id="ARBA00023315"/>
    </source>
</evidence>
<dbReference type="EMBL" id="AP018365">
    <property type="protein sequence ID" value="BBB00985.1"/>
    <property type="molecule type" value="Genomic_DNA"/>
</dbReference>
<dbReference type="SUPFAM" id="SSF55729">
    <property type="entry name" value="Acyl-CoA N-acyltransferases (Nat)"/>
    <property type="match status" value="1"/>
</dbReference>
<reference evidence="4 5" key="1">
    <citation type="journal article" date="2010" name="J. Bacteriol.">
        <title>Biochemical characterization of a novel indole prenyltransferase from Streptomyces sp. SN-593.</title>
        <authorList>
            <person name="Takahashi S."/>
            <person name="Takagi H."/>
            <person name="Toyoda A."/>
            <person name="Uramoto M."/>
            <person name="Nogawa T."/>
            <person name="Ueki M."/>
            <person name="Sakaki Y."/>
            <person name="Osada H."/>
        </authorList>
    </citation>
    <scope>NUCLEOTIDE SEQUENCE [LARGE SCALE GENOMIC DNA]</scope>
    <source>
        <strain evidence="4 5">SN-593</strain>
    </source>
</reference>
<dbReference type="InterPro" id="IPR000182">
    <property type="entry name" value="GNAT_dom"/>
</dbReference>
<name>A0A7U3VRS1_9ACTN</name>
<dbReference type="Proteomes" id="UP000595703">
    <property type="component" value="Chromosome"/>
</dbReference>
<dbReference type="InterPro" id="IPR016181">
    <property type="entry name" value="Acyl_CoA_acyltransferase"/>
</dbReference>
<reference evidence="4 5" key="2">
    <citation type="journal article" date="2011" name="J. Antibiot.">
        <title>Furaquinocins I and J: novel polyketide isoprenoid hybrid compounds from Streptomyces reveromyceticus SN-593.</title>
        <authorList>
            <person name="Panthee S."/>
            <person name="Takahashi S."/>
            <person name="Takagi H."/>
            <person name="Nogawa T."/>
            <person name="Oowada E."/>
            <person name="Uramoto M."/>
            <person name="Osada H."/>
        </authorList>
    </citation>
    <scope>NUCLEOTIDE SEQUENCE [LARGE SCALE GENOMIC DNA]</scope>
    <source>
        <strain evidence="4 5">SN-593</strain>
    </source>
</reference>
<dbReference type="AlphaFoldDB" id="A0A7U3VRS1"/>
<dbReference type="PANTHER" id="PTHR43877">
    <property type="entry name" value="AMINOALKYLPHOSPHONATE N-ACETYLTRANSFERASE-RELATED-RELATED"/>
    <property type="match status" value="1"/>
</dbReference>
<evidence type="ECO:0000259" key="3">
    <source>
        <dbReference type="PROSITE" id="PS51186"/>
    </source>
</evidence>
<proteinExistence type="predicted"/>
<feature type="domain" description="N-acetyltransferase" evidence="3">
    <location>
        <begin position="5"/>
        <end position="174"/>
    </location>
</feature>
<dbReference type="Gene3D" id="3.40.630.30">
    <property type="match status" value="1"/>
</dbReference>
<organism evidence="4 5">
    <name type="scientific">Actinacidiphila reveromycinica</name>
    <dbReference type="NCBI Taxonomy" id="659352"/>
    <lineage>
        <taxon>Bacteria</taxon>
        <taxon>Bacillati</taxon>
        <taxon>Actinomycetota</taxon>
        <taxon>Actinomycetes</taxon>
        <taxon>Kitasatosporales</taxon>
        <taxon>Streptomycetaceae</taxon>
        <taxon>Actinacidiphila</taxon>
    </lineage>
</organism>
<evidence type="ECO:0000313" key="5">
    <source>
        <dbReference type="Proteomes" id="UP000595703"/>
    </source>
</evidence>
<dbReference type="PROSITE" id="PS51186">
    <property type="entry name" value="GNAT"/>
    <property type="match status" value="1"/>
</dbReference>
<reference evidence="4 5" key="3">
    <citation type="journal article" date="2011" name="Nat. Chem. Biol.">
        <title>Reveromycin A biosynthesis uses RevG and RevJ for stereospecific spiroacetal formation.</title>
        <authorList>
            <person name="Takahashi S."/>
            <person name="Toyoda A."/>
            <person name="Sekiyama Y."/>
            <person name="Takagi H."/>
            <person name="Nogawa T."/>
            <person name="Uramoto M."/>
            <person name="Suzuki R."/>
            <person name="Koshino H."/>
            <person name="Kumano T."/>
            <person name="Panthee S."/>
            <person name="Dairi T."/>
            <person name="Ishikawa J."/>
            <person name="Ikeda H."/>
            <person name="Sakaki Y."/>
            <person name="Osada H."/>
        </authorList>
    </citation>
    <scope>NUCLEOTIDE SEQUENCE [LARGE SCALE GENOMIC DNA]</scope>
    <source>
        <strain evidence="4 5">SN-593</strain>
    </source>
</reference>